<dbReference type="GO" id="GO:0080188">
    <property type="term" value="P:gene silencing by siRNA-directed DNA methylation"/>
    <property type="evidence" value="ECO:0007669"/>
    <property type="project" value="InterPro"/>
</dbReference>
<dbReference type="InterPro" id="IPR045177">
    <property type="entry name" value="FDM1-5/IDN2"/>
</dbReference>
<accession>A0A0D9VW09</accession>
<sequence length="76" mass="9054">MGIVNEEDEKLQLLKQESTKIYDVILKDLREINEHNASGRYPVSVLWNYKDDREATLPEAVDYVLSGYQRRKRKWV</sequence>
<dbReference type="EnsemblPlants" id="LPERR03G20480.1">
    <property type="protein sequence ID" value="LPERR03G20480.1"/>
    <property type="gene ID" value="LPERR03G20480"/>
</dbReference>
<feature type="domain" description="Factor of DNA methylation 1-5/IDN2" evidence="1">
    <location>
        <begin position="3"/>
        <end position="74"/>
    </location>
</feature>
<organism evidence="2 3">
    <name type="scientific">Leersia perrieri</name>
    <dbReference type="NCBI Taxonomy" id="77586"/>
    <lineage>
        <taxon>Eukaryota</taxon>
        <taxon>Viridiplantae</taxon>
        <taxon>Streptophyta</taxon>
        <taxon>Embryophyta</taxon>
        <taxon>Tracheophyta</taxon>
        <taxon>Spermatophyta</taxon>
        <taxon>Magnoliopsida</taxon>
        <taxon>Liliopsida</taxon>
        <taxon>Poales</taxon>
        <taxon>Poaceae</taxon>
        <taxon>BOP clade</taxon>
        <taxon>Oryzoideae</taxon>
        <taxon>Oryzeae</taxon>
        <taxon>Oryzinae</taxon>
        <taxon>Leersia</taxon>
    </lineage>
</organism>
<dbReference type="Gramene" id="LPERR03G20480.1">
    <property type="protein sequence ID" value="LPERR03G20480.1"/>
    <property type="gene ID" value="LPERR03G20480"/>
</dbReference>
<dbReference type="PANTHER" id="PTHR21596">
    <property type="entry name" value="RIBONUCLEASE P SUBUNIT P38"/>
    <property type="match status" value="1"/>
</dbReference>
<reference evidence="2 3" key="1">
    <citation type="submission" date="2012-08" db="EMBL/GenBank/DDBJ databases">
        <title>Oryza genome evolution.</title>
        <authorList>
            <person name="Wing R.A."/>
        </authorList>
    </citation>
    <scope>NUCLEOTIDE SEQUENCE</scope>
</reference>
<evidence type="ECO:0000259" key="1">
    <source>
        <dbReference type="Pfam" id="PF03469"/>
    </source>
</evidence>
<dbReference type="STRING" id="77586.A0A0D9VW09"/>
<dbReference type="HOGENOM" id="CLU_021775_6_0_1"/>
<dbReference type="Pfam" id="PF03469">
    <property type="entry name" value="XH"/>
    <property type="match status" value="1"/>
</dbReference>
<evidence type="ECO:0000313" key="3">
    <source>
        <dbReference type="Proteomes" id="UP000032180"/>
    </source>
</evidence>
<dbReference type="PANTHER" id="PTHR21596:SF73">
    <property type="entry name" value="FACTOR OF DNA METHYLATION 1-5_IDN2 DOMAIN-CONTAINING PROTEIN"/>
    <property type="match status" value="1"/>
</dbReference>
<reference evidence="2" key="3">
    <citation type="submission" date="2015-04" db="UniProtKB">
        <authorList>
            <consortium name="EnsemblPlants"/>
        </authorList>
    </citation>
    <scope>IDENTIFICATION</scope>
</reference>
<protein>
    <recommendedName>
        <fullName evidence="1">Factor of DNA methylation 1-5/IDN2 domain-containing protein</fullName>
    </recommendedName>
</protein>
<proteinExistence type="predicted"/>
<name>A0A0D9VW09_9ORYZ</name>
<dbReference type="InterPro" id="IPR005379">
    <property type="entry name" value="FDM1-5/IDN2_XH"/>
</dbReference>
<keyword evidence="3" id="KW-1185">Reference proteome</keyword>
<dbReference type="AlphaFoldDB" id="A0A0D9VW09"/>
<reference evidence="3" key="2">
    <citation type="submission" date="2013-12" db="EMBL/GenBank/DDBJ databases">
        <authorList>
            <person name="Yu Y."/>
            <person name="Lee S."/>
            <person name="de Baynast K."/>
            <person name="Wissotski M."/>
            <person name="Liu L."/>
            <person name="Talag J."/>
            <person name="Goicoechea J."/>
            <person name="Angelova A."/>
            <person name="Jetty R."/>
            <person name="Kudrna D."/>
            <person name="Golser W."/>
            <person name="Rivera L."/>
            <person name="Zhang J."/>
            <person name="Wing R."/>
        </authorList>
    </citation>
    <scope>NUCLEOTIDE SEQUENCE</scope>
</reference>
<dbReference type="Proteomes" id="UP000032180">
    <property type="component" value="Chromosome 3"/>
</dbReference>
<evidence type="ECO:0000313" key="2">
    <source>
        <dbReference type="EnsemblPlants" id="LPERR03G20480.1"/>
    </source>
</evidence>